<dbReference type="AlphaFoldDB" id="A0A427YRQ0"/>
<dbReference type="OrthoDB" id="45518at2759"/>
<dbReference type="InterPro" id="IPR036249">
    <property type="entry name" value="Thioredoxin-like_sf"/>
</dbReference>
<dbReference type="Pfam" id="PF02114">
    <property type="entry name" value="Phosducin"/>
    <property type="match status" value="1"/>
</dbReference>
<dbReference type="Proteomes" id="UP000279259">
    <property type="component" value="Unassembled WGS sequence"/>
</dbReference>
<feature type="region of interest" description="Disordered" evidence="2">
    <location>
        <begin position="1"/>
        <end position="38"/>
    </location>
</feature>
<proteinExistence type="inferred from homology"/>
<keyword evidence="5" id="KW-1185">Reference proteome</keyword>
<accession>A0A427YRQ0</accession>
<dbReference type="GO" id="GO:0006457">
    <property type="term" value="P:protein folding"/>
    <property type="evidence" value="ECO:0007669"/>
    <property type="project" value="TreeGrafter"/>
</dbReference>
<dbReference type="GO" id="GO:0005737">
    <property type="term" value="C:cytoplasm"/>
    <property type="evidence" value="ECO:0007669"/>
    <property type="project" value="TreeGrafter"/>
</dbReference>
<evidence type="ECO:0000256" key="1">
    <source>
        <dbReference type="ARBA" id="ARBA00009686"/>
    </source>
</evidence>
<evidence type="ECO:0000313" key="4">
    <source>
        <dbReference type="EMBL" id="RSH93760.1"/>
    </source>
</evidence>
<dbReference type="InterPro" id="IPR024253">
    <property type="entry name" value="Phosducin_thioredoxin-like_dom"/>
</dbReference>
<organism evidence="4 5">
    <name type="scientific">Saitozyma podzolica</name>
    <dbReference type="NCBI Taxonomy" id="1890683"/>
    <lineage>
        <taxon>Eukaryota</taxon>
        <taxon>Fungi</taxon>
        <taxon>Dikarya</taxon>
        <taxon>Basidiomycota</taxon>
        <taxon>Agaricomycotina</taxon>
        <taxon>Tremellomycetes</taxon>
        <taxon>Tremellales</taxon>
        <taxon>Trimorphomycetaceae</taxon>
        <taxon>Saitozyma</taxon>
    </lineage>
</organism>
<evidence type="ECO:0000256" key="2">
    <source>
        <dbReference type="SAM" id="MobiDB-lite"/>
    </source>
</evidence>
<reference evidence="4 5" key="1">
    <citation type="submission" date="2018-11" db="EMBL/GenBank/DDBJ databases">
        <title>Genome sequence of Saitozyma podzolica DSM 27192.</title>
        <authorList>
            <person name="Aliyu H."/>
            <person name="Gorte O."/>
            <person name="Ochsenreither K."/>
        </authorList>
    </citation>
    <scope>NUCLEOTIDE SEQUENCE [LARGE SCALE GENOMIC DNA]</scope>
    <source>
        <strain evidence="4 5">DSM 27192</strain>
    </source>
</reference>
<sequence length="292" mass="31955">MVNPNEDTEFNDALRAHGILPPKPPSRSPSPDIPHLTHSDITQTIAATADAQQLSLLLEDEQLDSEDEAVFEHYRRRRLEEMRKEEKRGRFGSMEPLGREDFVRQVTEGSKEVQPGEEVDPQDQGDEEEGGQKARRRLQGTGVVVFLYKDSVPLSQHLRPLLVRLSAAHPSTKFLSIPASLCIPNYPDKNVPTLLVYRNGEITGNVVAGLGLRGMKTTVRDLETLLLRLQALEKPSPALRDTRRGSDDSDDDLDLNGGIGSVSARSGGVRTGGGVGTGRGKGDESEGSDFDL</sequence>
<evidence type="ECO:0000313" key="5">
    <source>
        <dbReference type="Proteomes" id="UP000279259"/>
    </source>
</evidence>
<feature type="compositionally biased region" description="Acidic residues" evidence="2">
    <location>
        <begin position="115"/>
        <end position="129"/>
    </location>
</feature>
<feature type="compositionally biased region" description="Acidic residues" evidence="2">
    <location>
        <begin position="1"/>
        <end position="10"/>
    </location>
</feature>
<feature type="compositionally biased region" description="Gly residues" evidence="2">
    <location>
        <begin position="269"/>
        <end position="279"/>
    </location>
</feature>
<comment type="caution">
    <text evidence="4">The sequence shown here is derived from an EMBL/GenBank/DDBJ whole genome shotgun (WGS) entry which is preliminary data.</text>
</comment>
<comment type="similarity">
    <text evidence="1">Belongs to the phosducin family.</text>
</comment>
<dbReference type="Gene3D" id="3.40.30.10">
    <property type="entry name" value="Glutaredoxin"/>
    <property type="match status" value="1"/>
</dbReference>
<dbReference type="InterPro" id="IPR051498">
    <property type="entry name" value="Phosducin-like_chap/apop_reg"/>
</dbReference>
<feature type="region of interest" description="Disordered" evidence="2">
    <location>
        <begin position="107"/>
        <end position="135"/>
    </location>
</feature>
<name>A0A427YRQ0_9TREE</name>
<dbReference type="PANTHER" id="PTHR45809">
    <property type="entry name" value="VIRAL IAP-ASSOCIATED FACTOR HOMOLOG"/>
    <property type="match status" value="1"/>
</dbReference>
<gene>
    <name evidence="4" type="ORF">EHS25_006408</name>
</gene>
<dbReference type="PANTHER" id="PTHR45809:SF3">
    <property type="entry name" value="VIRAL IAP-ASSOCIATED FACTOR HOMOLOG"/>
    <property type="match status" value="1"/>
</dbReference>
<dbReference type="EMBL" id="RSCD01000003">
    <property type="protein sequence ID" value="RSH93760.1"/>
    <property type="molecule type" value="Genomic_DNA"/>
</dbReference>
<dbReference type="STRING" id="1890683.A0A427YRQ0"/>
<dbReference type="SUPFAM" id="SSF52833">
    <property type="entry name" value="Thioredoxin-like"/>
    <property type="match status" value="1"/>
</dbReference>
<feature type="compositionally biased region" description="Pro residues" evidence="2">
    <location>
        <begin position="21"/>
        <end position="32"/>
    </location>
</feature>
<dbReference type="CDD" id="cd02988">
    <property type="entry name" value="Phd_like_VIAF"/>
    <property type="match status" value="1"/>
</dbReference>
<protein>
    <recommendedName>
        <fullName evidence="3">Phosducin domain-containing protein</fullName>
    </recommendedName>
</protein>
<feature type="region of interest" description="Disordered" evidence="2">
    <location>
        <begin position="237"/>
        <end position="292"/>
    </location>
</feature>
<feature type="domain" description="Phosducin" evidence="3">
    <location>
        <begin position="140"/>
        <end position="244"/>
    </location>
</feature>
<evidence type="ECO:0000259" key="3">
    <source>
        <dbReference type="Pfam" id="PF02114"/>
    </source>
</evidence>